<keyword evidence="2" id="KW-1185">Reference proteome</keyword>
<dbReference type="KEGG" id="rce:RC1_3083"/>
<dbReference type="eggNOG" id="ENOG50333S7">
    <property type="taxonomic scope" value="Bacteria"/>
</dbReference>
<dbReference type="RefSeq" id="WP_012568229.1">
    <property type="nucleotide sequence ID" value="NC_011420.2"/>
</dbReference>
<dbReference type="HOGENOM" id="CLU_726914_0_0_5"/>
<evidence type="ECO:0000313" key="2">
    <source>
        <dbReference type="Proteomes" id="UP000001591"/>
    </source>
</evidence>
<accession>B6IVX5</accession>
<dbReference type="AlphaFoldDB" id="B6IVX5"/>
<dbReference type="STRING" id="414684.RC1_3083"/>
<protein>
    <recommendedName>
        <fullName evidence="3">Abi-like protein</fullName>
    </recommendedName>
</protein>
<sequence length="355" mass="39813">MDSKPCPDHPHQIAALRALLSEPRFKTYLNKGGNDERYALALYLYNVRVAQAFMFPLGVVEVTLRNAIDARFADVYGENWHRTPHLHHSVLTRESLEALEKAINRVGINADRGRVVAELTFDFWSNLLRPDYGQFWRTNLNIVFPNIQRGRTRHEIQKIVREINEFRNRVAHHEPILDRNVTDIHAKIVDIVSLRCRETAAWLKHHSTVSTAIRTRPHGPVAGFVSLGDRLAPDFVEVLGTTRLDIVASRFDRAHQAAVRVGSTGAPTAAFGPLDLVRYVSFDLQQNGGFTLLSERTVDDLLTAMDITGSWVAMDAGVPLADAIDVLKQPGTDMIVGVDPRGKAAGVLIRAHRRY</sequence>
<reference evidence="1 2" key="1">
    <citation type="journal article" date="2010" name="BMC Genomics">
        <title>Metabolic flexibility revealed in the genome of the cyst-forming alpha-1 proteobacterium Rhodospirillum centenum.</title>
        <authorList>
            <person name="Lu Y.K."/>
            <person name="Marden J."/>
            <person name="Han M."/>
            <person name="Swingley W.D."/>
            <person name="Mastrian S.D."/>
            <person name="Chowdhury S.R."/>
            <person name="Hao J."/>
            <person name="Helmy T."/>
            <person name="Kim S."/>
            <person name="Kurdoglu A.A."/>
            <person name="Matthies H.J."/>
            <person name="Rollo D."/>
            <person name="Stothard P."/>
            <person name="Blankenship R.E."/>
            <person name="Bauer C.E."/>
            <person name="Touchman J.W."/>
        </authorList>
    </citation>
    <scope>NUCLEOTIDE SEQUENCE [LARGE SCALE GENOMIC DNA]</scope>
    <source>
        <strain evidence="2">ATCC 51521 / SW</strain>
    </source>
</reference>
<evidence type="ECO:0000313" key="1">
    <source>
        <dbReference type="EMBL" id="ACJ00449.1"/>
    </source>
</evidence>
<name>B6IVX5_RHOCS</name>
<organism evidence="1 2">
    <name type="scientific">Rhodospirillum centenum (strain ATCC 51521 / SW)</name>
    <dbReference type="NCBI Taxonomy" id="414684"/>
    <lineage>
        <taxon>Bacteria</taxon>
        <taxon>Pseudomonadati</taxon>
        <taxon>Pseudomonadota</taxon>
        <taxon>Alphaproteobacteria</taxon>
        <taxon>Rhodospirillales</taxon>
        <taxon>Rhodospirillaceae</taxon>
        <taxon>Rhodospirillum</taxon>
    </lineage>
</organism>
<dbReference type="EMBL" id="CP000613">
    <property type="protein sequence ID" value="ACJ00449.1"/>
    <property type="molecule type" value="Genomic_DNA"/>
</dbReference>
<evidence type="ECO:0008006" key="3">
    <source>
        <dbReference type="Google" id="ProtNLM"/>
    </source>
</evidence>
<dbReference type="Proteomes" id="UP000001591">
    <property type="component" value="Chromosome"/>
</dbReference>
<dbReference type="OrthoDB" id="9813050at2"/>
<gene>
    <name evidence="1" type="ordered locus">RC1_3083</name>
</gene>
<proteinExistence type="predicted"/>